<keyword evidence="1" id="KW-0472">Membrane</keyword>
<evidence type="ECO:0000313" key="2">
    <source>
        <dbReference type="EMBL" id="KAL2725761.1"/>
    </source>
</evidence>
<keyword evidence="1" id="KW-1133">Transmembrane helix</keyword>
<dbReference type="Proteomes" id="UP001607303">
    <property type="component" value="Unassembled WGS sequence"/>
</dbReference>
<proteinExistence type="predicted"/>
<dbReference type="EMBL" id="JAYRBN010000110">
    <property type="protein sequence ID" value="KAL2725761.1"/>
    <property type="molecule type" value="Genomic_DNA"/>
</dbReference>
<organism evidence="2 3">
    <name type="scientific">Vespula maculifrons</name>
    <name type="common">Eastern yellow jacket</name>
    <name type="synonym">Wasp</name>
    <dbReference type="NCBI Taxonomy" id="7453"/>
    <lineage>
        <taxon>Eukaryota</taxon>
        <taxon>Metazoa</taxon>
        <taxon>Ecdysozoa</taxon>
        <taxon>Arthropoda</taxon>
        <taxon>Hexapoda</taxon>
        <taxon>Insecta</taxon>
        <taxon>Pterygota</taxon>
        <taxon>Neoptera</taxon>
        <taxon>Endopterygota</taxon>
        <taxon>Hymenoptera</taxon>
        <taxon>Apocrita</taxon>
        <taxon>Aculeata</taxon>
        <taxon>Vespoidea</taxon>
        <taxon>Vespidae</taxon>
        <taxon>Vespinae</taxon>
        <taxon>Vespula</taxon>
    </lineage>
</organism>
<evidence type="ECO:0000256" key="1">
    <source>
        <dbReference type="SAM" id="Phobius"/>
    </source>
</evidence>
<sequence>MYSETIAFLRLKIFQGSCRGTTTHPLLPETAGLIVDFLTSHSYAVPRALFPFVLLDIPALIVYALRRFHGNVHTYGPHQIPTVSQLTCNGVILDSLCGKINCLSPRCISGVVYRASFALRFVFSMDDVLWDIIGLHCGNDLFICDEECVNALLEDC</sequence>
<feature type="transmembrane region" description="Helical" evidence="1">
    <location>
        <begin position="48"/>
        <end position="65"/>
    </location>
</feature>
<comment type="caution">
    <text evidence="2">The sequence shown here is derived from an EMBL/GenBank/DDBJ whole genome shotgun (WGS) entry which is preliminary data.</text>
</comment>
<name>A0ABD2AYS5_VESMC</name>
<accession>A0ABD2AYS5</accession>
<evidence type="ECO:0000313" key="3">
    <source>
        <dbReference type="Proteomes" id="UP001607303"/>
    </source>
</evidence>
<keyword evidence="3" id="KW-1185">Reference proteome</keyword>
<gene>
    <name evidence="2" type="ORF">V1477_018199</name>
</gene>
<keyword evidence="1" id="KW-0812">Transmembrane</keyword>
<dbReference type="AlphaFoldDB" id="A0ABD2AYS5"/>
<protein>
    <submittedName>
        <fullName evidence="2">Uncharacterized protein</fullName>
    </submittedName>
</protein>
<reference evidence="2 3" key="1">
    <citation type="journal article" date="2024" name="Ann. Entomol. Soc. Am.">
        <title>Genomic analyses of the southern and eastern yellowjacket wasps (Hymenoptera: Vespidae) reveal evolutionary signatures of social life.</title>
        <authorList>
            <person name="Catto M.A."/>
            <person name="Caine P.B."/>
            <person name="Orr S.E."/>
            <person name="Hunt B.G."/>
            <person name="Goodisman M.A.D."/>
        </authorList>
    </citation>
    <scope>NUCLEOTIDE SEQUENCE [LARGE SCALE GENOMIC DNA]</scope>
    <source>
        <strain evidence="2">232</strain>
        <tissue evidence="2">Head and thorax</tissue>
    </source>
</reference>